<dbReference type="Pfam" id="PF01471">
    <property type="entry name" value="PG_binding_1"/>
    <property type="match status" value="1"/>
</dbReference>
<evidence type="ECO:0000256" key="3">
    <source>
        <dbReference type="SAM" id="MobiDB-lite"/>
    </source>
</evidence>
<proteinExistence type="predicted"/>
<evidence type="ECO:0000256" key="1">
    <source>
        <dbReference type="ARBA" id="ARBA00004196"/>
    </source>
</evidence>
<dbReference type="PANTHER" id="PTHR32347">
    <property type="entry name" value="EFFLUX SYSTEM COMPONENT YKNX-RELATED"/>
    <property type="match status" value="1"/>
</dbReference>
<dbReference type="InterPro" id="IPR050465">
    <property type="entry name" value="UPF0194_transport"/>
</dbReference>
<accession>A0A1C5IHL0</accession>
<evidence type="ECO:0000256" key="2">
    <source>
        <dbReference type="ARBA" id="ARBA00023054"/>
    </source>
</evidence>
<evidence type="ECO:0000313" key="6">
    <source>
        <dbReference type="Proteomes" id="UP000198217"/>
    </source>
</evidence>
<evidence type="ECO:0000259" key="4">
    <source>
        <dbReference type="Pfam" id="PF01471"/>
    </source>
</evidence>
<dbReference type="Proteomes" id="UP000198217">
    <property type="component" value="Chromosome I"/>
</dbReference>
<dbReference type="AlphaFoldDB" id="A0A1C5IHL0"/>
<dbReference type="SUPFAM" id="SSF47090">
    <property type="entry name" value="PGBD-like"/>
    <property type="match status" value="1"/>
</dbReference>
<comment type="subcellular location">
    <subcellularLocation>
        <location evidence="1">Cell envelope</location>
    </subcellularLocation>
</comment>
<dbReference type="Gene3D" id="1.10.101.10">
    <property type="entry name" value="PGBD-like superfamily/PGBD"/>
    <property type="match status" value="1"/>
</dbReference>
<feature type="region of interest" description="Disordered" evidence="3">
    <location>
        <begin position="23"/>
        <end position="44"/>
    </location>
</feature>
<dbReference type="InterPro" id="IPR036366">
    <property type="entry name" value="PGBDSf"/>
</dbReference>
<dbReference type="GO" id="GO:0030313">
    <property type="term" value="C:cell envelope"/>
    <property type="evidence" value="ECO:0007669"/>
    <property type="project" value="UniProtKB-SubCell"/>
</dbReference>
<name>A0A1C5IHL0_9ACTN</name>
<sequence length="358" mass="36250">MRAALGVVVGLVTLVVAGAATLGLGGRGGDEPPPARTGPAATAPVTRQTLTKTVTLAGDLGYGPALPLASTATGTVTWLPEVGATVRRGGVLLRADERPVVLLYGFLPMYRPLAEGTEGSDVRQFERNLAALGYGGFTVDEEFSAATTAAVKRWQKDLELPETGEVERDRVIYAPKAVRIAQHLVRLGASATGDVLTYTGSTRMVTVSAGAGEAGWAAKGTKVTVTLPTGGSVAGKVSAVGAPAPGALAGGEQQPANPERPGTGAATVEVIIAIADQKALGALGATPVDVRYVAEERRDVLTVPVEALLALAEGGYGVEVTGPAGTRIVAVKAGLFADGRVEVSGETLTEGVMVGVPQ</sequence>
<reference evidence="5 6" key="1">
    <citation type="submission" date="2016-06" db="EMBL/GenBank/DDBJ databases">
        <authorList>
            <person name="Kjaerup R.B."/>
            <person name="Dalgaard T.S."/>
            <person name="Juul-Madsen H.R."/>
        </authorList>
    </citation>
    <scope>NUCLEOTIDE SEQUENCE [LARGE SCALE GENOMIC DNA]</scope>
    <source>
        <strain evidence="5 6">DSM 43904</strain>
    </source>
</reference>
<protein>
    <submittedName>
        <fullName evidence="5">Putative peptidoglycan binding domain-containing protein</fullName>
    </submittedName>
</protein>
<organism evidence="5 6">
    <name type="scientific">Micromonospora echinaurantiaca</name>
    <dbReference type="NCBI Taxonomy" id="47857"/>
    <lineage>
        <taxon>Bacteria</taxon>
        <taxon>Bacillati</taxon>
        <taxon>Actinomycetota</taxon>
        <taxon>Actinomycetes</taxon>
        <taxon>Micromonosporales</taxon>
        <taxon>Micromonosporaceae</taxon>
        <taxon>Micromonospora</taxon>
    </lineage>
</organism>
<evidence type="ECO:0000313" key="5">
    <source>
        <dbReference type="EMBL" id="SCG57764.1"/>
    </source>
</evidence>
<keyword evidence="6" id="KW-1185">Reference proteome</keyword>
<feature type="domain" description="Peptidoglycan binding-like" evidence="4">
    <location>
        <begin position="119"/>
        <end position="167"/>
    </location>
</feature>
<dbReference type="EMBL" id="LT607750">
    <property type="protein sequence ID" value="SCG57764.1"/>
    <property type="molecule type" value="Genomic_DNA"/>
</dbReference>
<dbReference type="InterPro" id="IPR002477">
    <property type="entry name" value="Peptidoglycan-bd-like"/>
</dbReference>
<dbReference type="Gene3D" id="2.40.420.20">
    <property type="match status" value="1"/>
</dbReference>
<dbReference type="InterPro" id="IPR036365">
    <property type="entry name" value="PGBD-like_sf"/>
</dbReference>
<gene>
    <name evidence="5" type="ORF">GA0070609_3352</name>
</gene>
<keyword evidence="2" id="KW-0175">Coiled coil</keyword>